<evidence type="ECO:0000256" key="1">
    <source>
        <dbReference type="ARBA" id="ARBA00022598"/>
    </source>
</evidence>
<name>A0A1H8ULX5_9GAMM</name>
<accession>A0A1H8ULX5</accession>
<dbReference type="SUPFAM" id="SSF56801">
    <property type="entry name" value="Acetyl-CoA synthetase-like"/>
    <property type="match status" value="1"/>
</dbReference>
<sequence length="396" mass="43047">MCPATDRLGAPLTRSACETLVRELVACELADQRGEAIGDMLAQLQPDAPLNGAPVRMDSLEFMAAAQAVNAFFRLHSVGTEDYLLRHRTIGDWVEVVLETVRQGADGIAFQSGGTTGTPKTQFQPWVHLSAELDQLASLVGGARRILLLVPCRHIYGCLWGPLLASRLQVPLLAGPRADAVAHGELRAGDLVIGFPERWQYLAGSIGAFPDGVAGVTSTAPCPESLWQELADIGLSRLLEIYGSSETGGIGWRDAAEHPFQLLAHWQPAGDTALTRQDGETVALPDHVVWEGSARLRPSGRRDHAVQIAGVNVIPETVRERMNQCPDIEDCAVRTRQTGRGQRLKAFVVARHDDAQARERIADWLHTHLSAAERPVALTYGEALPRNDMGKLADWP</sequence>
<dbReference type="AlphaFoldDB" id="A0A1H8ULX5"/>
<dbReference type="RefSeq" id="WP_091645123.1">
    <property type="nucleotide sequence ID" value="NZ_FOEG01000007.1"/>
</dbReference>
<reference evidence="3 4" key="1">
    <citation type="submission" date="2016-10" db="EMBL/GenBank/DDBJ databases">
        <authorList>
            <person name="de Groot N.N."/>
        </authorList>
    </citation>
    <scope>NUCLEOTIDE SEQUENCE [LARGE SCALE GENOMIC DNA]</scope>
    <source>
        <strain evidence="3 4">CGMCC 1.6291</strain>
    </source>
</reference>
<dbReference type="Gene3D" id="3.40.50.12780">
    <property type="entry name" value="N-terminal domain of ligase-like"/>
    <property type="match status" value="1"/>
</dbReference>
<dbReference type="InterPro" id="IPR042099">
    <property type="entry name" value="ANL_N_sf"/>
</dbReference>
<dbReference type="Gene3D" id="3.30.300.30">
    <property type="match status" value="1"/>
</dbReference>
<dbReference type="Pfam" id="PF13193">
    <property type="entry name" value="AMP-binding_C"/>
    <property type="match status" value="1"/>
</dbReference>
<keyword evidence="4" id="KW-1185">Reference proteome</keyword>
<dbReference type="InterPro" id="IPR025110">
    <property type="entry name" value="AMP-bd_C"/>
</dbReference>
<dbReference type="OrthoDB" id="9787658at2"/>
<keyword evidence="1" id="KW-0436">Ligase</keyword>
<dbReference type="GO" id="GO:0044550">
    <property type="term" value="P:secondary metabolite biosynthetic process"/>
    <property type="evidence" value="ECO:0007669"/>
    <property type="project" value="TreeGrafter"/>
</dbReference>
<gene>
    <name evidence="3" type="ORF">SAMN04488052_10787</name>
</gene>
<feature type="domain" description="AMP-binding enzyme C-terminal" evidence="2">
    <location>
        <begin position="323"/>
        <end position="391"/>
    </location>
</feature>
<proteinExistence type="predicted"/>
<evidence type="ECO:0000313" key="4">
    <source>
        <dbReference type="Proteomes" id="UP000199657"/>
    </source>
</evidence>
<protein>
    <submittedName>
        <fullName evidence="3">AMP-binding enzyme</fullName>
    </submittedName>
</protein>
<dbReference type="GO" id="GO:0016878">
    <property type="term" value="F:acid-thiol ligase activity"/>
    <property type="evidence" value="ECO:0007669"/>
    <property type="project" value="TreeGrafter"/>
</dbReference>
<dbReference type="Proteomes" id="UP000199657">
    <property type="component" value="Unassembled WGS sequence"/>
</dbReference>
<dbReference type="STRING" id="406100.SAMN04488052_10787"/>
<evidence type="ECO:0000259" key="2">
    <source>
        <dbReference type="Pfam" id="PF13193"/>
    </source>
</evidence>
<organism evidence="3 4">
    <name type="scientific">Aquisalimonas asiatica</name>
    <dbReference type="NCBI Taxonomy" id="406100"/>
    <lineage>
        <taxon>Bacteria</taxon>
        <taxon>Pseudomonadati</taxon>
        <taxon>Pseudomonadota</taxon>
        <taxon>Gammaproteobacteria</taxon>
        <taxon>Chromatiales</taxon>
        <taxon>Ectothiorhodospiraceae</taxon>
        <taxon>Aquisalimonas</taxon>
    </lineage>
</organism>
<dbReference type="PANTHER" id="PTHR43352">
    <property type="entry name" value="ACETYL-COA SYNTHETASE"/>
    <property type="match status" value="1"/>
</dbReference>
<dbReference type="PANTHER" id="PTHR43352:SF1">
    <property type="entry name" value="ANTHRANILATE--COA LIGASE"/>
    <property type="match status" value="1"/>
</dbReference>
<dbReference type="InterPro" id="IPR045851">
    <property type="entry name" value="AMP-bd_C_sf"/>
</dbReference>
<evidence type="ECO:0000313" key="3">
    <source>
        <dbReference type="EMBL" id="SEP04225.1"/>
    </source>
</evidence>
<dbReference type="EMBL" id="FOEG01000007">
    <property type="protein sequence ID" value="SEP04225.1"/>
    <property type="molecule type" value="Genomic_DNA"/>
</dbReference>